<dbReference type="WBParaSite" id="HPBE_0002706801-mRNA-1">
    <property type="protein sequence ID" value="HPBE_0002706801-mRNA-1"/>
    <property type="gene ID" value="HPBE_0002706801"/>
</dbReference>
<evidence type="ECO:0000313" key="1">
    <source>
        <dbReference type="EMBL" id="VDP60767.1"/>
    </source>
</evidence>
<reference evidence="3" key="2">
    <citation type="submission" date="2019-09" db="UniProtKB">
        <authorList>
            <consortium name="WormBaseParasite"/>
        </authorList>
    </citation>
    <scope>IDENTIFICATION</scope>
</reference>
<gene>
    <name evidence="1" type="ORF">HPBE_LOCUS27067</name>
</gene>
<accession>A0A3P8E9M8</accession>
<dbReference type="Proteomes" id="UP000050761">
    <property type="component" value="Unassembled WGS sequence"/>
</dbReference>
<dbReference type="EMBL" id="UZAH01041864">
    <property type="protein sequence ID" value="VDP60767.1"/>
    <property type="molecule type" value="Genomic_DNA"/>
</dbReference>
<dbReference type="AlphaFoldDB" id="A0A183GWJ8"/>
<evidence type="ECO:0000313" key="2">
    <source>
        <dbReference type="Proteomes" id="UP000050761"/>
    </source>
</evidence>
<accession>A0A183GWJ8</accession>
<keyword evidence="2" id="KW-1185">Reference proteome</keyword>
<reference evidence="1 2" key="1">
    <citation type="submission" date="2018-11" db="EMBL/GenBank/DDBJ databases">
        <authorList>
            <consortium name="Pathogen Informatics"/>
        </authorList>
    </citation>
    <scope>NUCLEOTIDE SEQUENCE [LARGE SCALE GENOMIC DNA]</scope>
</reference>
<organism evidence="2 3">
    <name type="scientific">Heligmosomoides polygyrus</name>
    <name type="common">Parasitic roundworm</name>
    <dbReference type="NCBI Taxonomy" id="6339"/>
    <lineage>
        <taxon>Eukaryota</taxon>
        <taxon>Metazoa</taxon>
        <taxon>Ecdysozoa</taxon>
        <taxon>Nematoda</taxon>
        <taxon>Chromadorea</taxon>
        <taxon>Rhabditida</taxon>
        <taxon>Rhabditina</taxon>
        <taxon>Rhabditomorpha</taxon>
        <taxon>Strongyloidea</taxon>
        <taxon>Heligmosomidae</taxon>
        <taxon>Heligmosomoides</taxon>
    </lineage>
</organism>
<proteinExistence type="predicted"/>
<dbReference type="OrthoDB" id="5851913at2759"/>
<name>A0A183GWJ8_HELPZ</name>
<sequence>MLSEVKKSVLKINTFGSSTMKKVCGITTIKLWNRNGIPHSYTVTKIDSLTESIQRSSLTSENKKFLFDNEMPLSIGEKFDRTFCLDVGTSSHFWRLMLDNNKNYLLDFEYSHPNWDIS</sequence>
<protein>
    <submittedName>
        <fullName evidence="3">PLAT domain-containing protein</fullName>
    </submittedName>
</protein>
<evidence type="ECO:0000313" key="3">
    <source>
        <dbReference type="WBParaSite" id="HPBE_0002706801-mRNA-1"/>
    </source>
</evidence>